<dbReference type="EnsemblMetazoa" id="MESCA010523-RA">
    <property type="protein sequence ID" value="MESCA010523-PA"/>
    <property type="gene ID" value="MESCA010523"/>
</dbReference>
<dbReference type="HOGENOM" id="CLU_1984112_0_0_1"/>
<dbReference type="GO" id="GO:0097602">
    <property type="term" value="F:cullin family protein binding"/>
    <property type="evidence" value="ECO:0007669"/>
    <property type="project" value="TreeGrafter"/>
</dbReference>
<protein>
    <recommendedName>
        <fullName evidence="1">CCDC22 N-terminal domain-containing protein</fullName>
    </recommendedName>
</protein>
<accession>T1H2R9</accession>
<keyword evidence="3" id="KW-1185">Reference proteome</keyword>
<organism evidence="2 3">
    <name type="scientific">Megaselia scalaris</name>
    <name type="common">Humpbacked fly</name>
    <name type="synonym">Phora scalaris</name>
    <dbReference type="NCBI Taxonomy" id="36166"/>
    <lineage>
        <taxon>Eukaryota</taxon>
        <taxon>Metazoa</taxon>
        <taxon>Ecdysozoa</taxon>
        <taxon>Arthropoda</taxon>
        <taxon>Hexapoda</taxon>
        <taxon>Insecta</taxon>
        <taxon>Pterygota</taxon>
        <taxon>Neoptera</taxon>
        <taxon>Endopterygota</taxon>
        <taxon>Diptera</taxon>
        <taxon>Brachycera</taxon>
        <taxon>Muscomorpha</taxon>
        <taxon>Platypezoidea</taxon>
        <taxon>Phoridae</taxon>
        <taxon>Megaseliini</taxon>
        <taxon>Megaselia</taxon>
    </lineage>
</organism>
<dbReference type="PANTHER" id="PTHR15668">
    <property type="entry name" value="JM1 PROTEIN"/>
    <property type="match status" value="1"/>
</dbReference>
<dbReference type="STRING" id="36166.T1H2R9"/>
<dbReference type="InterPro" id="IPR048349">
    <property type="entry name" value="CCDC22_N"/>
</dbReference>
<reference evidence="2" key="2">
    <citation type="submission" date="2015-06" db="UniProtKB">
        <authorList>
            <consortium name="EnsemblMetazoa"/>
        </authorList>
    </citation>
    <scope>IDENTIFICATION</scope>
</reference>
<dbReference type="PANTHER" id="PTHR15668:SF4">
    <property type="entry name" value="COILED-COIL DOMAIN-CONTAINING PROTEIN 22"/>
    <property type="match status" value="1"/>
</dbReference>
<dbReference type="Pfam" id="PF21674">
    <property type="entry name" value="CCDC22_N"/>
    <property type="match status" value="1"/>
</dbReference>
<dbReference type="Proteomes" id="UP000015102">
    <property type="component" value="Unassembled WGS sequence"/>
</dbReference>
<evidence type="ECO:0000313" key="2">
    <source>
        <dbReference type="EnsemblMetazoa" id="MESCA010523-PA"/>
    </source>
</evidence>
<dbReference type="InterPro" id="IPR008530">
    <property type="entry name" value="CCDC22"/>
</dbReference>
<dbReference type="OMA" id="GCHIGED"/>
<feature type="domain" description="CCDC22 N-terminal" evidence="1">
    <location>
        <begin position="1"/>
        <end position="107"/>
    </location>
</feature>
<sequence length="126" mass="14032">MEEVDNIIIHSLKQIGCHIGEDVKNLTNFPPELLVETVASCIQLIDPSLSLPKSLPSNLAQRFSTTATLAEACKTLGFRGDIGYQTFLYSNVSEVRRVYMFLIEKLPKDDIQEELSVGVIVSILLH</sequence>
<name>T1H2R9_MEGSC</name>
<dbReference type="AlphaFoldDB" id="T1H2R9"/>
<dbReference type="GO" id="GO:2000060">
    <property type="term" value="P:positive regulation of ubiquitin-dependent protein catabolic process"/>
    <property type="evidence" value="ECO:0007669"/>
    <property type="project" value="TreeGrafter"/>
</dbReference>
<dbReference type="EMBL" id="CAQQ02172641">
    <property type="status" value="NOT_ANNOTATED_CDS"/>
    <property type="molecule type" value="Genomic_DNA"/>
</dbReference>
<proteinExistence type="predicted"/>
<evidence type="ECO:0000259" key="1">
    <source>
        <dbReference type="Pfam" id="PF21674"/>
    </source>
</evidence>
<evidence type="ECO:0000313" key="3">
    <source>
        <dbReference type="Proteomes" id="UP000015102"/>
    </source>
</evidence>
<reference evidence="3" key="1">
    <citation type="submission" date="2013-02" db="EMBL/GenBank/DDBJ databases">
        <authorList>
            <person name="Hughes D."/>
        </authorList>
    </citation>
    <scope>NUCLEOTIDE SEQUENCE</scope>
    <source>
        <strain>Durham</strain>
        <strain evidence="3">NC isolate 2 -- Noor lab</strain>
    </source>
</reference>